<sequence length="166" mass="19422">MNKEEQQEQSEKHEFILRTSQQQEIASRCSQVVCSSKHTSRLSAKDLITVLESNKQVKKQVPLYSRGFSRDDSRHIGTPTATKRTTNINNKCMCLDNLLQKSSETPLSKWKRQQHLVIAELQIRNERVVESRTLLQTLQAKIQKQFDKEQDLLNQEMEQWQQSHSD</sequence>
<evidence type="ECO:0000313" key="1">
    <source>
        <dbReference type="EnsemblMetazoa" id="GPPI010269-PA"/>
    </source>
</evidence>
<reference evidence="2" key="1">
    <citation type="submission" date="2015-01" db="EMBL/GenBank/DDBJ databases">
        <authorList>
            <person name="Aksoy S."/>
            <person name="Warren W."/>
            <person name="Wilson R.K."/>
        </authorList>
    </citation>
    <scope>NUCLEOTIDE SEQUENCE [LARGE SCALE GENOMIC DNA]</scope>
    <source>
        <strain evidence="2">IAEA</strain>
    </source>
</reference>
<evidence type="ECO:0000313" key="2">
    <source>
        <dbReference type="Proteomes" id="UP000092460"/>
    </source>
</evidence>
<dbReference type="VEuPathDB" id="VectorBase:GPPI010269"/>
<organism evidence="1 2">
    <name type="scientific">Glossina palpalis gambiensis</name>
    <dbReference type="NCBI Taxonomy" id="67801"/>
    <lineage>
        <taxon>Eukaryota</taxon>
        <taxon>Metazoa</taxon>
        <taxon>Ecdysozoa</taxon>
        <taxon>Arthropoda</taxon>
        <taxon>Hexapoda</taxon>
        <taxon>Insecta</taxon>
        <taxon>Pterygota</taxon>
        <taxon>Neoptera</taxon>
        <taxon>Endopterygota</taxon>
        <taxon>Diptera</taxon>
        <taxon>Brachycera</taxon>
        <taxon>Muscomorpha</taxon>
        <taxon>Hippoboscoidea</taxon>
        <taxon>Glossinidae</taxon>
        <taxon>Glossina</taxon>
    </lineage>
</organism>
<proteinExistence type="predicted"/>
<reference evidence="1" key="2">
    <citation type="submission" date="2020-05" db="UniProtKB">
        <authorList>
            <consortium name="EnsemblMetazoa"/>
        </authorList>
    </citation>
    <scope>IDENTIFICATION</scope>
    <source>
        <strain evidence="1">IAEA</strain>
    </source>
</reference>
<protein>
    <submittedName>
        <fullName evidence="1">Uncharacterized protein</fullName>
    </submittedName>
</protein>
<dbReference type="Proteomes" id="UP000092460">
    <property type="component" value="Unassembled WGS sequence"/>
</dbReference>
<name>A0A1B0AVR8_9MUSC</name>
<dbReference type="STRING" id="67801.A0A1B0AVR8"/>
<dbReference type="EnsemblMetazoa" id="GPPI010269-RA">
    <property type="protein sequence ID" value="GPPI010269-PA"/>
    <property type="gene ID" value="GPPI010269"/>
</dbReference>
<dbReference type="AlphaFoldDB" id="A0A1B0AVR8"/>
<accession>A0A1B0AVR8</accession>
<keyword evidence="2" id="KW-1185">Reference proteome</keyword>
<dbReference type="EMBL" id="JXJN01004379">
    <property type="status" value="NOT_ANNOTATED_CDS"/>
    <property type="molecule type" value="Genomic_DNA"/>
</dbReference>